<evidence type="ECO:0000256" key="1">
    <source>
        <dbReference type="SAM" id="MobiDB-lite"/>
    </source>
</evidence>
<keyword evidence="2" id="KW-0472">Membrane</keyword>
<accession>A0AAE0L0J1</accession>
<name>A0AAE0L0J1_9CHLO</name>
<feature type="region of interest" description="Disordered" evidence="1">
    <location>
        <begin position="1"/>
        <end position="20"/>
    </location>
</feature>
<comment type="caution">
    <text evidence="3">The sequence shown here is derived from an EMBL/GenBank/DDBJ whole genome shotgun (WGS) entry which is preliminary data.</text>
</comment>
<organism evidence="3 4">
    <name type="scientific">Cymbomonas tetramitiformis</name>
    <dbReference type="NCBI Taxonomy" id="36881"/>
    <lineage>
        <taxon>Eukaryota</taxon>
        <taxon>Viridiplantae</taxon>
        <taxon>Chlorophyta</taxon>
        <taxon>Pyramimonadophyceae</taxon>
        <taxon>Pyramimonadales</taxon>
        <taxon>Pyramimonadaceae</taxon>
        <taxon>Cymbomonas</taxon>
    </lineage>
</organism>
<feature type="region of interest" description="Disordered" evidence="1">
    <location>
        <begin position="252"/>
        <end position="274"/>
    </location>
</feature>
<evidence type="ECO:0000313" key="3">
    <source>
        <dbReference type="EMBL" id="KAK3267631.1"/>
    </source>
</evidence>
<protein>
    <submittedName>
        <fullName evidence="3">Uncharacterized protein</fullName>
    </submittedName>
</protein>
<evidence type="ECO:0000256" key="2">
    <source>
        <dbReference type="SAM" id="Phobius"/>
    </source>
</evidence>
<dbReference type="Proteomes" id="UP001190700">
    <property type="component" value="Unassembled WGS sequence"/>
</dbReference>
<keyword evidence="2" id="KW-1133">Transmembrane helix</keyword>
<feature type="compositionally biased region" description="Polar residues" evidence="1">
    <location>
        <begin position="8"/>
        <end position="18"/>
    </location>
</feature>
<reference evidence="3 4" key="1">
    <citation type="journal article" date="2015" name="Genome Biol. Evol.">
        <title>Comparative Genomics of a Bacterivorous Green Alga Reveals Evolutionary Causalities and Consequences of Phago-Mixotrophic Mode of Nutrition.</title>
        <authorList>
            <person name="Burns J.A."/>
            <person name="Paasch A."/>
            <person name="Narechania A."/>
            <person name="Kim E."/>
        </authorList>
    </citation>
    <scope>NUCLEOTIDE SEQUENCE [LARGE SCALE GENOMIC DNA]</scope>
    <source>
        <strain evidence="3 4">PLY_AMNH</strain>
    </source>
</reference>
<gene>
    <name evidence="3" type="ORF">CYMTET_23828</name>
</gene>
<evidence type="ECO:0000313" key="4">
    <source>
        <dbReference type="Proteomes" id="UP001190700"/>
    </source>
</evidence>
<proteinExistence type="predicted"/>
<dbReference type="AlphaFoldDB" id="A0AAE0L0J1"/>
<keyword evidence="4" id="KW-1185">Reference proteome</keyword>
<sequence length="274" mass="29541">MSDLLTEASDSPTLSTGPSAALVTDANSAAPPHIDVGSDNEDDSPGGSWLDFPRLWIVISIVLVLAICCFAILTQYDQLCYTMDGAMHYIMDKVEEVINGGDGSREEAESNDVENVAIPMAMPATTFNTSNGQPILMLSSPVYIMETDPTATNFSTSPHHPPLGATQVASVSAIQLVKAGECLEGGTEEPDWKELFLSTINQILGELSHELHELKYAVIISRNLANEAQDALTNLLERTYGAIKEMKNAAVENNGRERKEAVTKAFSEVKPSDP</sequence>
<dbReference type="EMBL" id="LGRX02012289">
    <property type="protein sequence ID" value="KAK3267631.1"/>
    <property type="molecule type" value="Genomic_DNA"/>
</dbReference>
<feature type="transmembrane region" description="Helical" evidence="2">
    <location>
        <begin position="55"/>
        <end position="73"/>
    </location>
</feature>
<keyword evidence="2" id="KW-0812">Transmembrane</keyword>